<keyword evidence="2" id="KW-1185">Reference proteome</keyword>
<accession>A0ABX6IHL0</accession>
<gene>
    <name evidence="1" type="ORF">GII31_07500</name>
</gene>
<evidence type="ECO:0000313" key="1">
    <source>
        <dbReference type="EMBL" id="QHN34765.1"/>
    </source>
</evidence>
<proteinExistence type="predicted"/>
<dbReference type="RefSeq" id="WP_260840370.1">
    <property type="nucleotide sequence ID" value="NZ_CP045809.1"/>
</dbReference>
<name>A0ABX6IHL0_9ACTN</name>
<organism evidence="1 2">
    <name type="scientific">Gordonia pseudamarae</name>
    <dbReference type="NCBI Taxonomy" id="2831662"/>
    <lineage>
        <taxon>Bacteria</taxon>
        <taxon>Bacillati</taxon>
        <taxon>Actinomycetota</taxon>
        <taxon>Actinomycetes</taxon>
        <taxon>Mycobacteriales</taxon>
        <taxon>Gordoniaceae</taxon>
        <taxon>Gordonia</taxon>
    </lineage>
</organism>
<evidence type="ECO:0000313" key="2">
    <source>
        <dbReference type="Proteomes" id="UP001059836"/>
    </source>
</evidence>
<dbReference type="EMBL" id="CP045809">
    <property type="protein sequence ID" value="QHN34765.1"/>
    <property type="molecule type" value="Genomic_DNA"/>
</dbReference>
<reference evidence="1" key="1">
    <citation type="journal article" date="2021" name="Nat. Microbiol.">
        <title>Cocultivation of an ultrasmall environmental parasitic bacterium with lytic ability against bacteria associated with wastewater foams.</title>
        <authorList>
            <person name="Batinovic S."/>
            <person name="Rose J.J.A."/>
            <person name="Ratcliffe J."/>
            <person name="Seviour R.J."/>
            <person name="Petrovski S."/>
        </authorList>
    </citation>
    <scope>NUCLEOTIDE SEQUENCE</scope>
    <source>
        <strain evidence="1">CON9</strain>
    </source>
</reference>
<protein>
    <submittedName>
        <fullName evidence="1">Uncharacterized protein</fullName>
    </submittedName>
</protein>
<dbReference type="Proteomes" id="UP001059836">
    <property type="component" value="Chromosome"/>
</dbReference>
<sequence>MTASLPDSHTLPATVLVTELHHSMGHYSIPVDFALYEVEFELILMRENEEPSAYLNPIIDRAISNLGLSR</sequence>